<dbReference type="EMBL" id="FZOC01000007">
    <property type="protein sequence ID" value="SNS16244.1"/>
    <property type="molecule type" value="Genomic_DNA"/>
</dbReference>
<dbReference type="Gene3D" id="2.40.50.230">
    <property type="entry name" value="Gp5 N-terminal domain"/>
    <property type="match status" value="1"/>
</dbReference>
<protein>
    <submittedName>
        <fullName evidence="2">Phage baseplate assembly protein V</fullName>
    </submittedName>
</protein>
<evidence type="ECO:0000313" key="2">
    <source>
        <dbReference type="EMBL" id="SNS16244.1"/>
    </source>
</evidence>
<evidence type="ECO:0000259" key="1">
    <source>
        <dbReference type="Pfam" id="PF04717"/>
    </source>
</evidence>
<reference evidence="2 3" key="1">
    <citation type="submission" date="2017-06" db="EMBL/GenBank/DDBJ databases">
        <authorList>
            <person name="Kim H.J."/>
            <person name="Triplett B.A."/>
        </authorList>
    </citation>
    <scope>NUCLEOTIDE SEQUENCE [LARGE SCALE GENOMIC DNA]</scope>
    <source>
        <strain evidence="2 3">DSM 13116</strain>
    </source>
</reference>
<accession>A0A239C9W6</accession>
<feature type="domain" description="Gp5/Type VI secretion system Vgr protein OB-fold" evidence="1">
    <location>
        <begin position="22"/>
        <end position="91"/>
    </location>
</feature>
<dbReference type="InterPro" id="IPR013046">
    <property type="entry name" value="GpV/Gp45"/>
</dbReference>
<dbReference type="RefSeq" id="WP_089275193.1">
    <property type="nucleotide sequence ID" value="NZ_FZOC01000007.1"/>
</dbReference>
<name>A0A239C9W6_9BACT</name>
<dbReference type="NCBIfam" id="TIGR01644">
    <property type="entry name" value="phage_P2_V"/>
    <property type="match status" value="1"/>
</dbReference>
<dbReference type="Proteomes" id="UP000198324">
    <property type="component" value="Unassembled WGS sequence"/>
</dbReference>
<dbReference type="OrthoDB" id="4931325at2"/>
<dbReference type="InterPro" id="IPR006531">
    <property type="entry name" value="Gp5/Vgr_OB"/>
</dbReference>
<dbReference type="AlphaFoldDB" id="A0A239C9W6"/>
<keyword evidence="3" id="KW-1185">Reference proteome</keyword>
<dbReference type="InterPro" id="IPR037026">
    <property type="entry name" value="Vgr_OB-fold_dom_sf"/>
</dbReference>
<gene>
    <name evidence="2" type="ORF">SAMN04488503_3001</name>
</gene>
<dbReference type="Gene3D" id="6.20.150.10">
    <property type="match status" value="1"/>
</dbReference>
<dbReference type="Pfam" id="PF04717">
    <property type="entry name" value="Phage_base_V"/>
    <property type="match status" value="1"/>
</dbReference>
<evidence type="ECO:0000313" key="3">
    <source>
        <dbReference type="Proteomes" id="UP000198324"/>
    </source>
</evidence>
<sequence length="216" mass="22900">MSVELEGRVRALEAVLRNLIRVGEVVGVDEAAGTARVRFADAQNLVSHPCRVLTDKSLRDKSQWMPDLGEQVLCLFLAGGLEQGFVVRALYSSADPAPGKPGHIRFVRFEDGTELEYDRQAHKLRADVKGEIEAKAQGNITASTPQLLTLEGGQGIVMRTPALTMQGLGGGCSAVLEANLSLRGDLTQEGGMNVSGNITAGGTIMDGGGNSNHHSH</sequence>
<proteinExistence type="predicted"/>
<organism evidence="2 3">
    <name type="scientific">Humidesulfovibrio mexicanus</name>
    <dbReference type="NCBI Taxonomy" id="147047"/>
    <lineage>
        <taxon>Bacteria</taxon>
        <taxon>Pseudomonadati</taxon>
        <taxon>Thermodesulfobacteriota</taxon>
        <taxon>Desulfovibrionia</taxon>
        <taxon>Desulfovibrionales</taxon>
        <taxon>Desulfovibrionaceae</taxon>
        <taxon>Humidesulfovibrio</taxon>
    </lineage>
</organism>